<sequence length="310" mass="34795">NISEYLILHRHHLKSLSRVILMTPQDPPALLQLASHGYQDSRIGGGLNAVTNHSSPRLSLRSPAKSVPVEEKASFCPDSDGVVEVEHKETIVERSSSARFRSHLRADNKSSPPIDDDILRQKIASNHLNGQPPWVASSGLSTRKTKKMQLQRLSLHVFILGRSFQRSVKACKARQNTSEDNREFSKIKARLDAMMQRQRESRQAYRARKTELSQSRSNIVGDGNTRSGPHTRVNGQYGVEQYLGKSMNEDTNKDEENGDDEDIDEDMIDQAEGAVPEVVDSDTEMQDSSPNRERRRKSQNGPRQSSSAAR</sequence>
<feature type="non-terminal residue" evidence="1">
    <location>
        <position position="310"/>
    </location>
</feature>
<keyword evidence="2" id="KW-1185">Reference proteome</keyword>
<protein>
    <submittedName>
        <fullName evidence="1">15153_t:CDS:1</fullName>
    </submittedName>
</protein>
<dbReference type="EMBL" id="CAJVPT010035319">
    <property type="protein sequence ID" value="CAG8711025.1"/>
    <property type="molecule type" value="Genomic_DNA"/>
</dbReference>
<name>A0ACA9PPK5_9GLOM</name>
<accession>A0ACA9PPK5</accession>
<evidence type="ECO:0000313" key="2">
    <source>
        <dbReference type="Proteomes" id="UP000789525"/>
    </source>
</evidence>
<dbReference type="Proteomes" id="UP000789525">
    <property type="component" value="Unassembled WGS sequence"/>
</dbReference>
<gene>
    <name evidence="1" type="ORF">ACOLOM_LOCUS10670</name>
</gene>
<reference evidence="1" key="1">
    <citation type="submission" date="2021-06" db="EMBL/GenBank/DDBJ databases">
        <authorList>
            <person name="Kallberg Y."/>
            <person name="Tangrot J."/>
            <person name="Rosling A."/>
        </authorList>
    </citation>
    <scope>NUCLEOTIDE SEQUENCE</scope>
    <source>
        <strain evidence="1">CL356</strain>
    </source>
</reference>
<proteinExistence type="predicted"/>
<feature type="non-terminal residue" evidence="1">
    <location>
        <position position="1"/>
    </location>
</feature>
<organism evidence="1 2">
    <name type="scientific">Acaulospora colombiana</name>
    <dbReference type="NCBI Taxonomy" id="27376"/>
    <lineage>
        <taxon>Eukaryota</taxon>
        <taxon>Fungi</taxon>
        <taxon>Fungi incertae sedis</taxon>
        <taxon>Mucoromycota</taxon>
        <taxon>Glomeromycotina</taxon>
        <taxon>Glomeromycetes</taxon>
        <taxon>Diversisporales</taxon>
        <taxon>Acaulosporaceae</taxon>
        <taxon>Acaulospora</taxon>
    </lineage>
</organism>
<comment type="caution">
    <text evidence="1">The sequence shown here is derived from an EMBL/GenBank/DDBJ whole genome shotgun (WGS) entry which is preliminary data.</text>
</comment>
<evidence type="ECO:0000313" key="1">
    <source>
        <dbReference type="EMBL" id="CAG8711025.1"/>
    </source>
</evidence>